<dbReference type="PANTHER" id="PTHR31371">
    <property type="entry name" value="BNAC09G50660D PROTEIN"/>
    <property type="match status" value="1"/>
</dbReference>
<evidence type="ECO:0000313" key="4">
    <source>
        <dbReference type="EMBL" id="GKV10029.1"/>
    </source>
</evidence>
<dbReference type="InterPro" id="IPR021864">
    <property type="entry name" value="DUF3475"/>
</dbReference>
<dbReference type="Pfam" id="PF11961">
    <property type="entry name" value="DUF3475"/>
    <property type="match status" value="1"/>
</dbReference>
<feature type="domain" description="DUF3475" evidence="3">
    <location>
        <begin position="35"/>
        <end position="91"/>
    </location>
</feature>
<comment type="caution">
    <text evidence="4">The sequence shown here is derived from an EMBL/GenBank/DDBJ whole genome shotgun (WGS) entry which is preliminary data.</text>
</comment>
<dbReference type="Pfam" id="PF05003">
    <property type="entry name" value="DUF668"/>
    <property type="match status" value="1"/>
</dbReference>
<feature type="region of interest" description="Disordered" evidence="1">
    <location>
        <begin position="364"/>
        <end position="386"/>
    </location>
</feature>
<dbReference type="PANTHER" id="PTHR31371:SF13">
    <property type="entry name" value="OS05G0457600 PROTEIN"/>
    <property type="match status" value="1"/>
</dbReference>
<evidence type="ECO:0000256" key="1">
    <source>
        <dbReference type="SAM" id="MobiDB-lite"/>
    </source>
</evidence>
<evidence type="ECO:0000259" key="2">
    <source>
        <dbReference type="Pfam" id="PF05003"/>
    </source>
</evidence>
<organism evidence="4 5">
    <name type="scientific">Rubroshorea leprosula</name>
    <dbReference type="NCBI Taxonomy" id="152421"/>
    <lineage>
        <taxon>Eukaryota</taxon>
        <taxon>Viridiplantae</taxon>
        <taxon>Streptophyta</taxon>
        <taxon>Embryophyta</taxon>
        <taxon>Tracheophyta</taxon>
        <taxon>Spermatophyta</taxon>
        <taxon>Magnoliopsida</taxon>
        <taxon>eudicotyledons</taxon>
        <taxon>Gunneridae</taxon>
        <taxon>Pentapetalae</taxon>
        <taxon>rosids</taxon>
        <taxon>malvids</taxon>
        <taxon>Malvales</taxon>
        <taxon>Dipterocarpaceae</taxon>
        <taxon>Rubroshorea</taxon>
    </lineage>
</organism>
<dbReference type="AlphaFoldDB" id="A0AAV5J5Z1"/>
<evidence type="ECO:0008006" key="6">
    <source>
        <dbReference type="Google" id="ProtNLM"/>
    </source>
</evidence>
<evidence type="ECO:0000313" key="5">
    <source>
        <dbReference type="Proteomes" id="UP001054252"/>
    </source>
</evidence>
<evidence type="ECO:0000259" key="3">
    <source>
        <dbReference type="Pfam" id="PF11961"/>
    </source>
</evidence>
<proteinExistence type="predicted"/>
<name>A0AAV5J5Z1_9ROSI</name>
<keyword evidence="5" id="KW-1185">Reference proteome</keyword>
<gene>
    <name evidence="4" type="ORF">SLEP1_g21455</name>
</gene>
<dbReference type="GO" id="GO:0045927">
    <property type="term" value="P:positive regulation of growth"/>
    <property type="evidence" value="ECO:0007669"/>
    <property type="project" value="InterPro"/>
</dbReference>
<sequence>MTWLSDKATRAGSATRNLFRHHPSHSNLHPPTVGILAFETAKAMSRLVALYHSLSDQEFLMLRRGPMKSQGVALLNSKDDSFLLNLACAEKLEDLNQAARTIARLGKKCTNAELNNFDTTYENMKQGIVNWTGTEFKSRIVEKMIERMEKYVNTTSILHASLVALNELESSEKKIMKLKKNGNPTKLQKTNLDYFNEKIAFQRKQVRFYREISLWNQTFDKCVESMARIVDVVFVRICVVFGPFVPSLPCISKKNVVDQHFRQHISNPKPIPMTVHPEADYCLLEDRKKHLNRKTRSGPIPMRVHPEANYCLLEDRKKHLNGGTRSGPIPSILRKQVAGPTRFHSGKLIKREEKGLGFRIATVTTNNGIPQNPGGSGSSHNQKDTNRLLLQSPPPNTVGGAGLAVRYANVIIMAERYFNVPASIDNEARAYMYELLPASLKQTVRGKLKSHWYKDAEEREGEGLAQGWKEAVEEIMTWLAPVAHDTVKWQQERNLEKQRFDAKPTVLLLQTLHFSDLEKTEAAIVEVLVGLSYIYRYENR</sequence>
<dbReference type="EMBL" id="BPVZ01000031">
    <property type="protein sequence ID" value="GKV10029.1"/>
    <property type="molecule type" value="Genomic_DNA"/>
</dbReference>
<dbReference type="Proteomes" id="UP001054252">
    <property type="component" value="Unassembled WGS sequence"/>
</dbReference>
<protein>
    <recommendedName>
        <fullName evidence="6">Avr9/Cf-9 rapidly elicited protein 137</fullName>
    </recommendedName>
</protein>
<dbReference type="InterPro" id="IPR007700">
    <property type="entry name" value="DUF668"/>
</dbReference>
<accession>A0AAV5J5Z1</accession>
<reference evidence="4 5" key="1">
    <citation type="journal article" date="2021" name="Commun. Biol.">
        <title>The genome of Shorea leprosula (Dipterocarpaceae) highlights the ecological relevance of drought in aseasonal tropical rainforests.</title>
        <authorList>
            <person name="Ng K.K.S."/>
            <person name="Kobayashi M.J."/>
            <person name="Fawcett J.A."/>
            <person name="Hatakeyama M."/>
            <person name="Paape T."/>
            <person name="Ng C.H."/>
            <person name="Ang C.C."/>
            <person name="Tnah L.H."/>
            <person name="Lee C.T."/>
            <person name="Nishiyama T."/>
            <person name="Sese J."/>
            <person name="O'Brien M.J."/>
            <person name="Copetti D."/>
            <person name="Mohd Noor M.I."/>
            <person name="Ong R.C."/>
            <person name="Putra M."/>
            <person name="Sireger I.Z."/>
            <person name="Indrioko S."/>
            <person name="Kosugi Y."/>
            <person name="Izuno A."/>
            <person name="Isagi Y."/>
            <person name="Lee S.L."/>
            <person name="Shimizu K.K."/>
        </authorList>
    </citation>
    <scope>NUCLEOTIDE SEQUENCE [LARGE SCALE GENOMIC DNA]</scope>
    <source>
        <strain evidence="4">214</strain>
    </source>
</reference>
<feature type="domain" description="DUF668" evidence="2">
    <location>
        <begin position="397"/>
        <end position="488"/>
    </location>
</feature>